<reference evidence="6" key="1">
    <citation type="submission" date="2017-10" db="EMBL/GenBank/DDBJ databases">
        <authorList>
            <person name="Toshchakov S.V."/>
            <person name="Goeva M.A."/>
        </authorList>
    </citation>
    <scope>NUCLEOTIDE SEQUENCE [LARGE SCALE GENOMIC DNA]</scope>
    <source>
        <strain evidence="6">JR1/69-1-13</strain>
    </source>
</reference>
<dbReference type="Proteomes" id="UP000245048">
    <property type="component" value="Unassembled WGS sequence"/>
</dbReference>
<dbReference type="PANTHER" id="PTHR30332:SF17">
    <property type="entry name" value="TYPE IV PILIATION SYSTEM PROTEIN DR_0774-RELATED"/>
    <property type="match status" value="1"/>
</dbReference>
<dbReference type="InterPro" id="IPR032789">
    <property type="entry name" value="T2SS-T3SS_pil_N"/>
</dbReference>
<keyword evidence="6" id="KW-1185">Reference proteome</keyword>
<organism evidence="5 6">
    <name type="scientific">Teichococcus aestuarii</name>
    <dbReference type="NCBI Taxonomy" id="568898"/>
    <lineage>
        <taxon>Bacteria</taxon>
        <taxon>Pseudomonadati</taxon>
        <taxon>Pseudomonadota</taxon>
        <taxon>Alphaproteobacteria</taxon>
        <taxon>Acetobacterales</taxon>
        <taxon>Roseomonadaceae</taxon>
        <taxon>Roseomonas</taxon>
    </lineage>
</organism>
<dbReference type="AlphaFoldDB" id="A0A2U1V0Z2"/>
<dbReference type="PANTHER" id="PTHR30332">
    <property type="entry name" value="PROBABLE GENERAL SECRETION PATHWAY PROTEIN D"/>
    <property type="match status" value="1"/>
</dbReference>
<feature type="domain" description="Type II/III secretion system secretin-like" evidence="3">
    <location>
        <begin position="288"/>
        <end position="454"/>
    </location>
</feature>
<dbReference type="GO" id="GO:0015627">
    <property type="term" value="C:type II protein secretion system complex"/>
    <property type="evidence" value="ECO:0007669"/>
    <property type="project" value="TreeGrafter"/>
</dbReference>
<dbReference type="PRINTS" id="PR00811">
    <property type="entry name" value="BCTERIALGSPD"/>
</dbReference>
<comment type="caution">
    <text evidence="5">The sequence shown here is derived from an EMBL/GenBank/DDBJ whole genome shotgun (WGS) entry which is preliminary data.</text>
</comment>
<feature type="chain" id="PRO_5015736872" evidence="2">
    <location>
        <begin position="24"/>
        <end position="504"/>
    </location>
</feature>
<gene>
    <name evidence="5" type="ORF">CR165_17365</name>
</gene>
<evidence type="ECO:0000256" key="1">
    <source>
        <dbReference type="RuleBase" id="RU004003"/>
    </source>
</evidence>
<evidence type="ECO:0000313" key="6">
    <source>
        <dbReference type="Proteomes" id="UP000245048"/>
    </source>
</evidence>
<dbReference type="OrthoDB" id="9775455at2"/>
<feature type="signal peptide" evidence="2">
    <location>
        <begin position="1"/>
        <end position="23"/>
    </location>
</feature>
<name>A0A2U1V0Z2_9PROT</name>
<dbReference type="InterPro" id="IPR001775">
    <property type="entry name" value="GspD/PilQ"/>
</dbReference>
<dbReference type="Pfam" id="PF13629">
    <property type="entry name" value="T2SS-T3SS_pil_N"/>
    <property type="match status" value="1"/>
</dbReference>
<keyword evidence="2" id="KW-0732">Signal</keyword>
<dbReference type="GO" id="GO:0009306">
    <property type="term" value="P:protein secretion"/>
    <property type="evidence" value="ECO:0007669"/>
    <property type="project" value="InterPro"/>
</dbReference>
<feature type="domain" description="Pilus formation protein N-terminal" evidence="4">
    <location>
        <begin position="46"/>
        <end position="112"/>
    </location>
</feature>
<dbReference type="InterPro" id="IPR004846">
    <property type="entry name" value="T2SS/T3SS_dom"/>
</dbReference>
<dbReference type="RefSeq" id="WP_109518213.1">
    <property type="nucleotide sequence ID" value="NZ_PDOA01000013.1"/>
</dbReference>
<evidence type="ECO:0000259" key="3">
    <source>
        <dbReference type="Pfam" id="PF00263"/>
    </source>
</evidence>
<evidence type="ECO:0000256" key="2">
    <source>
        <dbReference type="SAM" id="SignalP"/>
    </source>
</evidence>
<evidence type="ECO:0000259" key="4">
    <source>
        <dbReference type="Pfam" id="PF13629"/>
    </source>
</evidence>
<proteinExistence type="inferred from homology"/>
<sequence length="504" mass="51378">MTGFPPRLLGMAGLLLLPGLALAQPVQPALPTVAPAGPTAPLMGSARLEAGTGQLLTLPRPASTVIAADPRIARVQPTSPTRLFVMGVAEGRTTLIATAEDGSLVAQYDIAVRGSVAPAGGNPAVLTPLAPATPAAAPLNAAALEAALREAVPGLQGLRLRVTASAIVLEGSVASPSEASRALALAAAFGGKERAVENALAVRGSTQVNVRVRIAEISRQITRELGLNWQALGSVGSFAFGLRSGPSASSVAGAVASGAGALSSAAAAGRIAGGIRTSRLDINGVIDALAADQLITILAEPNLTAQSGETASFLAGGEFPLPVAASDTGQISVEFKPFGVSLSFVPTVLSVDRMTLRIRPEVSELSQNGAISVPIVGGSVQIPALTVRRAETTVELGSGQSFAIAGLLTRNSSQVQQGLAGLSDLPILGPLFRSDQFQRSESELVIIVTPYVVRPVSDPALLAAPTDGFRPATDLERVLERRQIARGAQPPVLRRPANAGFMLE</sequence>
<accession>A0A2U1V0Z2</accession>
<dbReference type="EMBL" id="PDOA01000013">
    <property type="protein sequence ID" value="PWC27575.1"/>
    <property type="molecule type" value="Genomic_DNA"/>
</dbReference>
<comment type="similarity">
    <text evidence="1">Belongs to the bacterial secretin family.</text>
</comment>
<protein>
    <submittedName>
        <fullName evidence="5">Pilus assembly protein</fullName>
    </submittedName>
</protein>
<dbReference type="InterPro" id="IPR050810">
    <property type="entry name" value="Bact_Secretion_Sys_Channel"/>
</dbReference>
<evidence type="ECO:0000313" key="5">
    <source>
        <dbReference type="EMBL" id="PWC27575.1"/>
    </source>
</evidence>
<dbReference type="Pfam" id="PF00263">
    <property type="entry name" value="Secretin"/>
    <property type="match status" value="1"/>
</dbReference>